<dbReference type="Proteomes" id="UP000807825">
    <property type="component" value="Unassembled WGS sequence"/>
</dbReference>
<dbReference type="AlphaFoldDB" id="A0A9D6Z211"/>
<evidence type="ECO:0000313" key="1">
    <source>
        <dbReference type="EMBL" id="MBI5248294.1"/>
    </source>
</evidence>
<proteinExistence type="predicted"/>
<reference evidence="1" key="1">
    <citation type="submission" date="2020-07" db="EMBL/GenBank/DDBJ databases">
        <title>Huge and variable diversity of episymbiotic CPR bacteria and DPANN archaea in groundwater ecosystems.</title>
        <authorList>
            <person name="He C.Y."/>
            <person name="Keren R."/>
            <person name="Whittaker M."/>
            <person name="Farag I.F."/>
            <person name="Doudna J."/>
            <person name="Cate J.H.D."/>
            <person name="Banfield J.F."/>
        </authorList>
    </citation>
    <scope>NUCLEOTIDE SEQUENCE</scope>
    <source>
        <strain evidence="1">NC_groundwater_1664_Pr3_B-0.1um_52_9</strain>
    </source>
</reference>
<gene>
    <name evidence="1" type="ORF">HY912_02265</name>
</gene>
<comment type="caution">
    <text evidence="1">The sequence shown here is derived from an EMBL/GenBank/DDBJ whole genome shotgun (WGS) entry which is preliminary data.</text>
</comment>
<evidence type="ECO:0000313" key="2">
    <source>
        <dbReference type="Proteomes" id="UP000807825"/>
    </source>
</evidence>
<accession>A0A9D6Z211</accession>
<name>A0A9D6Z211_9BACT</name>
<organism evidence="1 2">
    <name type="scientific">Desulfomonile tiedjei</name>
    <dbReference type="NCBI Taxonomy" id="2358"/>
    <lineage>
        <taxon>Bacteria</taxon>
        <taxon>Pseudomonadati</taxon>
        <taxon>Thermodesulfobacteriota</taxon>
        <taxon>Desulfomonilia</taxon>
        <taxon>Desulfomonilales</taxon>
        <taxon>Desulfomonilaceae</taxon>
        <taxon>Desulfomonile</taxon>
    </lineage>
</organism>
<dbReference type="EMBL" id="JACRDE010000061">
    <property type="protein sequence ID" value="MBI5248294.1"/>
    <property type="molecule type" value="Genomic_DNA"/>
</dbReference>
<protein>
    <submittedName>
        <fullName evidence="1">Uncharacterized protein</fullName>
    </submittedName>
</protein>
<sequence>MSENKRLRQAMMEAQEEMVNLCDLSSSASNSEALQAYKLLLKSWRNVWEQLPKLGQVSQNEANEAMVGIENICGKMGVDIKNLK</sequence>